<evidence type="ECO:0000256" key="3">
    <source>
        <dbReference type="ARBA" id="ARBA00023002"/>
    </source>
</evidence>
<evidence type="ECO:0000256" key="5">
    <source>
        <dbReference type="PIRSR" id="PIRSR605708-1"/>
    </source>
</evidence>
<keyword evidence="2 8" id="KW-0223">Dioxygenase</keyword>
<feature type="binding site" evidence="6">
    <location>
        <position position="240"/>
    </location>
    <ligand>
        <name>Fe cation</name>
        <dbReference type="ChEBI" id="CHEBI:24875"/>
    </ligand>
</feature>
<dbReference type="AlphaFoldDB" id="A0A150PUU8"/>
<dbReference type="PANTHER" id="PTHR11056:SF0">
    <property type="entry name" value="HOMOGENTISATE 1,2-DIOXYGENASE"/>
    <property type="match status" value="1"/>
</dbReference>
<dbReference type="Proteomes" id="UP000075604">
    <property type="component" value="Unassembled WGS sequence"/>
</dbReference>
<dbReference type="Pfam" id="PF20510">
    <property type="entry name" value="HgmA_N"/>
    <property type="match status" value="1"/>
</dbReference>
<evidence type="ECO:0000256" key="6">
    <source>
        <dbReference type="PIRSR" id="PIRSR605708-2"/>
    </source>
</evidence>
<comment type="cofactor">
    <cofactor evidence="6">
        <name>Fe cation</name>
        <dbReference type="ChEBI" id="CHEBI:24875"/>
    </cofactor>
</comment>
<dbReference type="GO" id="GO:0005737">
    <property type="term" value="C:cytoplasm"/>
    <property type="evidence" value="ECO:0007669"/>
    <property type="project" value="TreeGrafter"/>
</dbReference>
<feature type="binding site" evidence="6">
    <location>
        <position position="204"/>
    </location>
    <ligand>
        <name>Fe cation</name>
        <dbReference type="ChEBI" id="CHEBI:24875"/>
    </ligand>
</feature>
<reference evidence="8 9" key="1">
    <citation type="submission" date="2014-02" db="EMBL/GenBank/DDBJ databases">
        <title>The small core and large imbalanced accessory genome model reveals a collaborative survival strategy of Sorangium cellulosum strains in nature.</title>
        <authorList>
            <person name="Han K."/>
            <person name="Peng R."/>
            <person name="Blom J."/>
            <person name="Li Y.-Z."/>
        </authorList>
    </citation>
    <scope>NUCLEOTIDE SEQUENCE [LARGE SCALE GENOMIC DNA]</scope>
    <source>
        <strain evidence="8 9">So0157-18</strain>
    </source>
</reference>
<evidence type="ECO:0000256" key="2">
    <source>
        <dbReference type="ARBA" id="ARBA00022964"/>
    </source>
</evidence>
<dbReference type="InterPro" id="IPR011051">
    <property type="entry name" value="RmlC_Cupin_sf"/>
</dbReference>
<dbReference type="GO" id="GO:0004411">
    <property type="term" value="F:homogentisate 1,2-dioxygenase activity"/>
    <property type="evidence" value="ECO:0007669"/>
    <property type="project" value="InterPro"/>
</dbReference>
<feature type="non-terminal residue" evidence="8">
    <location>
        <position position="1"/>
    </location>
</feature>
<evidence type="ECO:0000259" key="7">
    <source>
        <dbReference type="Pfam" id="PF20510"/>
    </source>
</evidence>
<organism evidence="8 9">
    <name type="scientific">Sorangium cellulosum</name>
    <name type="common">Polyangium cellulosum</name>
    <dbReference type="NCBI Taxonomy" id="56"/>
    <lineage>
        <taxon>Bacteria</taxon>
        <taxon>Pseudomonadati</taxon>
        <taxon>Myxococcota</taxon>
        <taxon>Polyangia</taxon>
        <taxon>Polyangiales</taxon>
        <taxon>Polyangiaceae</taxon>
        <taxon>Sorangium</taxon>
    </lineage>
</organism>
<feature type="domain" description="Homogentisate 1,2-dioxygenase N-terminal" evidence="7">
    <location>
        <begin position="20"/>
        <end position="154"/>
    </location>
</feature>
<evidence type="ECO:0000256" key="4">
    <source>
        <dbReference type="ARBA" id="ARBA00023004"/>
    </source>
</evidence>
<feature type="active site" description="Proton acceptor" evidence="5">
    <location>
        <position position="167"/>
    </location>
</feature>
<dbReference type="PANTHER" id="PTHR11056">
    <property type="entry name" value="HOMOGENTISATE 1,2-DIOXYGENASE"/>
    <property type="match status" value="1"/>
</dbReference>
<keyword evidence="4 6" id="KW-0408">Iron</keyword>
<evidence type="ECO:0000313" key="9">
    <source>
        <dbReference type="Proteomes" id="UP000075604"/>
    </source>
</evidence>
<feature type="binding site" evidence="6">
    <location>
        <position position="240"/>
    </location>
    <ligand>
        <name>homogentisate</name>
        <dbReference type="ChEBI" id="CHEBI:16169"/>
    </ligand>
</feature>
<evidence type="ECO:0000313" key="8">
    <source>
        <dbReference type="EMBL" id="KYF59208.1"/>
    </source>
</evidence>
<name>A0A150PUU8_SORCE</name>
<dbReference type="GO" id="GO:0046872">
    <property type="term" value="F:metal ion binding"/>
    <property type="evidence" value="ECO:0007669"/>
    <property type="project" value="UniProtKB-KW"/>
</dbReference>
<dbReference type="InterPro" id="IPR005708">
    <property type="entry name" value="Homogentis_dOase"/>
</dbReference>
<gene>
    <name evidence="8" type="ORF">BE04_38740</name>
</gene>
<sequence>LLFNDDVVIGLAQPDAADPVYFANADADELLFVAQGGGVLRTMLGDLRFEQDDYVVVPKGLFHRFLPDAAPQRWLSIQAADVHLPRQWRNEVGQLRMDAPYSHRDFRRPTFVGPLDEGIRALVVKRGGAFHGFACERSPLDVVGWDGTVYPFAFPIERFQARVGLVHLPPDWHGTFAARGALVCSFVPRPVDFHPEAIPCPYPHSSVDCDELLFYCRGNFTSRRGVGPGSISHHPAGVPHGPHPGAYEASLGSRATSELAVMLDTIRPLAATPAALEVEDPGYQDSFIAGP</sequence>
<comment type="caution">
    <text evidence="8">The sequence shown here is derived from an EMBL/GenBank/DDBJ whole genome shotgun (WGS) entry which is preliminary data.</text>
</comment>
<feature type="binding site" evidence="6">
    <location>
        <position position="210"/>
    </location>
    <ligand>
        <name>Fe cation</name>
        <dbReference type="ChEBI" id="CHEBI:24875"/>
    </ligand>
</feature>
<dbReference type="InterPro" id="IPR046452">
    <property type="entry name" value="HgmA_N"/>
</dbReference>
<evidence type="ECO:0000256" key="1">
    <source>
        <dbReference type="ARBA" id="ARBA00022723"/>
    </source>
</evidence>
<keyword evidence="3" id="KW-0560">Oxidoreductase</keyword>
<keyword evidence="1 6" id="KW-0479">Metal-binding</keyword>
<dbReference type="GO" id="GO:0006570">
    <property type="term" value="P:tyrosine metabolic process"/>
    <property type="evidence" value="ECO:0007669"/>
    <property type="project" value="InterPro"/>
</dbReference>
<dbReference type="SUPFAM" id="SSF51182">
    <property type="entry name" value="RmlC-like cupins"/>
    <property type="match status" value="1"/>
</dbReference>
<dbReference type="EMBL" id="JELX01001377">
    <property type="protein sequence ID" value="KYF59208.1"/>
    <property type="molecule type" value="Genomic_DNA"/>
</dbReference>
<protein>
    <submittedName>
        <fullName evidence="8">Homogentisate 1,2-dioxygenase</fullName>
    </submittedName>
</protein>
<dbReference type="GO" id="GO:0006559">
    <property type="term" value="P:L-phenylalanine catabolic process"/>
    <property type="evidence" value="ECO:0007669"/>
    <property type="project" value="InterPro"/>
</dbReference>
<accession>A0A150PUU8</accession>
<proteinExistence type="predicted"/>